<proteinExistence type="predicted"/>
<name>A0AAE3M560_9BACT</name>
<dbReference type="RefSeq" id="WP_301190597.1">
    <property type="nucleotide sequence ID" value="NZ_JAPDPJ010000023.1"/>
</dbReference>
<evidence type="ECO:0000259" key="3">
    <source>
        <dbReference type="PROSITE" id="PS50164"/>
    </source>
</evidence>
<dbReference type="Pfam" id="PF01541">
    <property type="entry name" value="GIY-YIG"/>
    <property type="match status" value="1"/>
</dbReference>
<dbReference type="GO" id="GO:0006289">
    <property type="term" value="P:nucleotide-excision repair"/>
    <property type="evidence" value="ECO:0007669"/>
    <property type="project" value="InterPro"/>
</dbReference>
<dbReference type="InterPro" id="IPR047296">
    <property type="entry name" value="GIY-YIG_UvrC_Cho"/>
</dbReference>
<evidence type="ECO:0000256" key="1">
    <source>
        <dbReference type="ARBA" id="ARBA00025483"/>
    </source>
</evidence>
<dbReference type="GO" id="GO:0003887">
    <property type="term" value="F:DNA-directed DNA polymerase activity"/>
    <property type="evidence" value="ECO:0007669"/>
    <property type="project" value="InterPro"/>
</dbReference>
<dbReference type="InterPro" id="IPR012337">
    <property type="entry name" value="RNaseH-like_sf"/>
</dbReference>
<accession>A0AAE3M560</accession>
<dbReference type="SUPFAM" id="SSF82771">
    <property type="entry name" value="GIY-YIG endonuclease"/>
    <property type="match status" value="1"/>
</dbReference>
<dbReference type="InterPro" id="IPR013520">
    <property type="entry name" value="Ribonucl_H"/>
</dbReference>
<dbReference type="EMBL" id="JAPDPJ010000023">
    <property type="protein sequence ID" value="MCW3787032.1"/>
    <property type="molecule type" value="Genomic_DNA"/>
</dbReference>
<dbReference type="GO" id="GO:0008408">
    <property type="term" value="F:3'-5' exonuclease activity"/>
    <property type="evidence" value="ECO:0007669"/>
    <property type="project" value="TreeGrafter"/>
</dbReference>
<dbReference type="PANTHER" id="PTHR30231:SF37">
    <property type="entry name" value="EXODEOXYRIBONUCLEASE 10"/>
    <property type="match status" value="1"/>
</dbReference>
<dbReference type="InterPro" id="IPR036397">
    <property type="entry name" value="RNaseH_sf"/>
</dbReference>
<dbReference type="SMART" id="SM00465">
    <property type="entry name" value="GIYc"/>
    <property type="match status" value="1"/>
</dbReference>
<dbReference type="Proteomes" id="UP001209229">
    <property type="component" value="Unassembled WGS sequence"/>
</dbReference>
<dbReference type="PROSITE" id="PS50164">
    <property type="entry name" value="GIY_YIG"/>
    <property type="match status" value="1"/>
</dbReference>
<keyword evidence="4" id="KW-0540">Nuclease</keyword>
<dbReference type="NCBIfam" id="TIGR00573">
    <property type="entry name" value="dnaq"/>
    <property type="match status" value="1"/>
</dbReference>
<dbReference type="InterPro" id="IPR000305">
    <property type="entry name" value="GIY-YIG_endonuc"/>
</dbReference>
<dbReference type="Gene3D" id="3.30.420.10">
    <property type="entry name" value="Ribonuclease H-like superfamily/Ribonuclease H"/>
    <property type="match status" value="1"/>
</dbReference>
<dbReference type="Pfam" id="PF00929">
    <property type="entry name" value="RNase_T"/>
    <property type="match status" value="1"/>
</dbReference>
<dbReference type="InterPro" id="IPR035901">
    <property type="entry name" value="GIY-YIG_endonuc_sf"/>
</dbReference>
<comment type="subunit">
    <text evidence="2">DNA polymerase III contains a core (composed of alpha, epsilon and theta chains) that associates with a tau subunit. This core dimerizes to form the POLIII' complex. PolIII' associates with the gamma complex (composed of gamma, delta, delta', psi and chi chains) and with the beta chain to form the complete DNA polymerase III complex.</text>
</comment>
<keyword evidence="4" id="KW-0269">Exonuclease</keyword>
<sequence>MKYSIIDIETTGGNFKNGKITEIAIYVHDGKNVIDEFVSLINPEQFIPPYITQLTGISNEMVVSAPKFYEIAKRIVEITEGSVFVAHNASFDYGFIQEEFRALGYEFKRDTLCTVKLSRKLLPGYSSYSLGNLCVHLNINNNARHRAAGDALATVTLFEILLSKNHGVIMPLDGNKYFTAESLHPELSMECIESLPEAVGVYYFYNENKDLIYIGKSKCIKKRVLTHLGTVKAQKAVRMKSEVASVDYYITGSELVALLKESAEIKKHKPKYNQAQKKSKVNVGLYSFKDRKGYIRFNILKNDGRTTPLNSFETLKEAKVFLANQAERYVLCQKLCGLSDSVGSCFQYQIKMCKGACVDQESPELYNIRARKFIDSMVFSQSDCVIKDVGRNEDENAVIAIRNGKYMGYGWVDKYQTINSMDQILDFVSAKDDTMDARLIIKRQIQENKSLKIIGLTEEQ</sequence>
<keyword evidence="5" id="KW-1185">Reference proteome</keyword>
<evidence type="ECO:0000313" key="5">
    <source>
        <dbReference type="Proteomes" id="UP001209229"/>
    </source>
</evidence>
<comment type="function">
    <text evidence="1">DNA polymerase III is a complex, multichain enzyme responsible for most of the replicative synthesis in bacteria. The epsilon subunit contain the editing function and is a proofreading 3'-5' exonuclease.</text>
</comment>
<dbReference type="GO" id="GO:0003677">
    <property type="term" value="F:DNA binding"/>
    <property type="evidence" value="ECO:0007669"/>
    <property type="project" value="InterPro"/>
</dbReference>
<evidence type="ECO:0000313" key="4">
    <source>
        <dbReference type="EMBL" id="MCW3787032.1"/>
    </source>
</evidence>
<dbReference type="GO" id="GO:0045004">
    <property type="term" value="P:DNA replication proofreading"/>
    <property type="evidence" value="ECO:0007669"/>
    <property type="project" value="TreeGrafter"/>
</dbReference>
<dbReference type="InterPro" id="IPR006054">
    <property type="entry name" value="DnaQ"/>
</dbReference>
<reference evidence="4" key="1">
    <citation type="submission" date="2022-10" db="EMBL/GenBank/DDBJ databases">
        <authorList>
            <person name="Yu W.X."/>
        </authorList>
    </citation>
    <scope>NUCLEOTIDE SEQUENCE</scope>
    <source>
        <strain evidence="4">AAT</strain>
    </source>
</reference>
<dbReference type="SUPFAM" id="SSF53098">
    <property type="entry name" value="Ribonuclease H-like"/>
    <property type="match status" value="1"/>
</dbReference>
<protein>
    <submittedName>
        <fullName evidence="4">Exonuclease domain-containing protein</fullName>
    </submittedName>
</protein>
<evidence type="ECO:0000256" key="2">
    <source>
        <dbReference type="ARBA" id="ARBA00026073"/>
    </source>
</evidence>
<dbReference type="CDD" id="cd10434">
    <property type="entry name" value="GIY-YIG_UvrC_Cho"/>
    <property type="match status" value="1"/>
</dbReference>
<gene>
    <name evidence="4" type="ORF">OM075_11165</name>
</gene>
<dbReference type="FunFam" id="3.30.420.10:FF:000045">
    <property type="entry name" value="3'-5' exonuclease DinG"/>
    <property type="match status" value="1"/>
</dbReference>
<comment type="caution">
    <text evidence="4">The sequence shown here is derived from an EMBL/GenBank/DDBJ whole genome shotgun (WGS) entry which is preliminary data.</text>
</comment>
<dbReference type="GO" id="GO:0005829">
    <property type="term" value="C:cytosol"/>
    <property type="evidence" value="ECO:0007669"/>
    <property type="project" value="TreeGrafter"/>
</dbReference>
<keyword evidence="4" id="KW-0378">Hydrolase</keyword>
<feature type="domain" description="GIY-YIG" evidence="3">
    <location>
        <begin position="197"/>
        <end position="274"/>
    </location>
</feature>
<dbReference type="Gene3D" id="3.40.1440.10">
    <property type="entry name" value="GIY-YIG endonuclease"/>
    <property type="match status" value="1"/>
</dbReference>
<organism evidence="4 5">
    <name type="scientific">Plebeiibacterium sediminum</name>
    <dbReference type="NCBI Taxonomy" id="2992112"/>
    <lineage>
        <taxon>Bacteria</taxon>
        <taxon>Pseudomonadati</taxon>
        <taxon>Bacteroidota</taxon>
        <taxon>Bacteroidia</taxon>
        <taxon>Marinilabiliales</taxon>
        <taxon>Marinilabiliaceae</taxon>
        <taxon>Plebeiibacterium</taxon>
    </lineage>
</organism>
<dbReference type="CDD" id="cd06127">
    <property type="entry name" value="DEDDh"/>
    <property type="match status" value="1"/>
</dbReference>
<dbReference type="PANTHER" id="PTHR30231">
    <property type="entry name" value="DNA POLYMERASE III SUBUNIT EPSILON"/>
    <property type="match status" value="1"/>
</dbReference>
<dbReference type="SMART" id="SM00479">
    <property type="entry name" value="EXOIII"/>
    <property type="match status" value="1"/>
</dbReference>
<dbReference type="AlphaFoldDB" id="A0AAE3M560"/>